<comment type="caution">
    <text evidence="1">The sequence shown here is derived from an EMBL/GenBank/DDBJ whole genome shotgun (WGS) entry which is preliminary data.</text>
</comment>
<protein>
    <submittedName>
        <fullName evidence="1">DUF2515 domain-containing protein</fullName>
    </submittedName>
</protein>
<evidence type="ECO:0000313" key="1">
    <source>
        <dbReference type="EMBL" id="TYS49157.1"/>
    </source>
</evidence>
<dbReference type="Proteomes" id="UP000322139">
    <property type="component" value="Unassembled WGS sequence"/>
</dbReference>
<organism evidence="1 2">
    <name type="scientific">Bacillus infantis</name>
    <dbReference type="NCBI Taxonomy" id="324767"/>
    <lineage>
        <taxon>Bacteria</taxon>
        <taxon>Bacillati</taxon>
        <taxon>Bacillota</taxon>
        <taxon>Bacilli</taxon>
        <taxon>Bacillales</taxon>
        <taxon>Bacillaceae</taxon>
        <taxon>Bacillus</taxon>
    </lineage>
</organism>
<dbReference type="Pfam" id="PF10720">
    <property type="entry name" value="DUF2515"/>
    <property type="match status" value="1"/>
</dbReference>
<dbReference type="EMBL" id="VTER01000004">
    <property type="protein sequence ID" value="TYS49157.1"/>
    <property type="molecule type" value="Genomic_DNA"/>
</dbReference>
<sequence length="387" mass="44970">MIKFHIRGGKMKIFAEFYPAWLRNILNRRSGPAIPEKTLLSGREMASFEQALISQAKTDTPIYILTEKEKKVAAAISKETEKYNRNNITRTKAYLLYYRRNPDLHWAFLAHMVSRNGGYYMTDIKSSYLDGFLTEEDQERYFLFLERCNAYIFQDAYPQLLLLEYSRRLGIPLFHLLPKFHVSGWMKPFWNHFYEHGSSAVITAAMIVNEQKMLEDRVIGASDSSILDDLPFLLQEKLGFTTVVFPLKKANTSVLLGVSVMDFKSADARITTGKSLYQILFHKKHQRKIKEFALGTPHTASRSDYWSSRYSAGKESGMLYSPALDQAWKDRKHYFTRKTDWFIKEQESCLYHLDALPETKDYDLTRKLLKQHVLLSAADSIAHQIIP</sequence>
<proteinExistence type="predicted"/>
<evidence type="ECO:0000313" key="2">
    <source>
        <dbReference type="Proteomes" id="UP000322139"/>
    </source>
</evidence>
<gene>
    <name evidence="1" type="ORF">FZD51_07985</name>
</gene>
<accession>A0A5D4RCR7</accession>
<name>A0A5D4RCR7_9BACI</name>
<dbReference type="InterPro" id="IPR019658">
    <property type="entry name" value="DUF2515"/>
</dbReference>
<reference evidence="1 2" key="1">
    <citation type="submission" date="2019-08" db="EMBL/GenBank/DDBJ databases">
        <title>Bacillus genomes from the desert of Cuatro Cienegas, Coahuila.</title>
        <authorList>
            <person name="Olmedo-Alvarez G."/>
        </authorList>
    </citation>
    <scope>NUCLEOTIDE SEQUENCE [LARGE SCALE GENOMIC DNA]</scope>
    <source>
        <strain evidence="1 2">CH446_14T</strain>
    </source>
</reference>
<dbReference type="AlphaFoldDB" id="A0A5D4RCR7"/>